<evidence type="ECO:0000256" key="1">
    <source>
        <dbReference type="SAM" id="SignalP"/>
    </source>
</evidence>
<evidence type="ECO:0000313" key="2">
    <source>
        <dbReference type="EMBL" id="KRG63407.1"/>
    </source>
</evidence>
<dbReference type="Proteomes" id="UP000050864">
    <property type="component" value="Unassembled WGS sequence"/>
</dbReference>
<dbReference type="OrthoDB" id="6874586at2"/>
<reference evidence="2 3" key="1">
    <citation type="submission" date="2015-05" db="EMBL/GenBank/DDBJ databases">
        <title>Genome sequencing and analysis of members of genus Stenotrophomonas.</title>
        <authorList>
            <person name="Patil P.P."/>
            <person name="Midha S."/>
            <person name="Patil P.B."/>
        </authorList>
    </citation>
    <scope>NUCLEOTIDE SEQUENCE [LARGE SCALE GENOMIC DNA]</scope>
    <source>
        <strain evidence="2 3">DSM 18929</strain>
    </source>
</reference>
<dbReference type="PATRIC" id="fig|405444.3.peg.1496"/>
<dbReference type="AlphaFoldDB" id="A0A0R0C068"/>
<accession>A0A0R0C068</accession>
<proteinExistence type="predicted"/>
<evidence type="ECO:0000313" key="3">
    <source>
        <dbReference type="Proteomes" id="UP000050864"/>
    </source>
</evidence>
<name>A0A0R0C068_9GAMM</name>
<dbReference type="EMBL" id="LDJI01000022">
    <property type="protein sequence ID" value="KRG63407.1"/>
    <property type="molecule type" value="Genomic_DNA"/>
</dbReference>
<feature type="signal peptide" evidence="1">
    <location>
        <begin position="1"/>
        <end position="22"/>
    </location>
</feature>
<gene>
    <name evidence="2" type="ORF">ABB26_12015</name>
</gene>
<dbReference type="STRING" id="405444.ABB26_12015"/>
<protein>
    <submittedName>
        <fullName evidence="2">Uncharacterized protein</fullName>
    </submittedName>
</protein>
<comment type="caution">
    <text evidence="2">The sequence shown here is derived from an EMBL/GenBank/DDBJ whole genome shotgun (WGS) entry which is preliminary data.</text>
</comment>
<keyword evidence="1" id="KW-0732">Signal</keyword>
<dbReference type="RefSeq" id="WP_057634435.1">
    <property type="nucleotide sequence ID" value="NZ_LDJI01000022.1"/>
</dbReference>
<feature type="chain" id="PRO_5006393319" evidence="1">
    <location>
        <begin position="23"/>
        <end position="176"/>
    </location>
</feature>
<organism evidence="2 3">
    <name type="scientific">Stenotrophomonas humi</name>
    <dbReference type="NCBI Taxonomy" id="405444"/>
    <lineage>
        <taxon>Bacteria</taxon>
        <taxon>Pseudomonadati</taxon>
        <taxon>Pseudomonadota</taxon>
        <taxon>Gammaproteobacteria</taxon>
        <taxon>Lysobacterales</taxon>
        <taxon>Lysobacteraceae</taxon>
        <taxon>Stenotrophomonas</taxon>
    </lineage>
</organism>
<keyword evidence="3" id="KW-1185">Reference proteome</keyword>
<sequence length="176" mass="19716">MKRFLMFVVSCALLGSAVVLHAAPALDAPLTKMIYKRAPLARVEPLDYPQFRLIDAELRNTVRRHGDRSVPNTFCAVGYRLDGGTIETVLIWDNAQWLIRWWGGDELATSEERYAVSASFSAVTDLRADVVEDARFPLGTRTVVRADAQALIADCRQHGRQYTVPPLPPKAEDDEF</sequence>